<accession>A0A2P8G0A2</accession>
<dbReference type="PANTHER" id="PTHR44520">
    <property type="entry name" value="RESPONSE REGULATOR RCP1-RELATED"/>
    <property type="match status" value="1"/>
</dbReference>
<dbReference type="RefSeq" id="WP_106596797.1">
    <property type="nucleotide sequence ID" value="NZ_PYAS01000008.1"/>
</dbReference>
<evidence type="ECO:0000313" key="4">
    <source>
        <dbReference type="Proteomes" id="UP000241964"/>
    </source>
</evidence>
<dbReference type="InterPro" id="IPR001789">
    <property type="entry name" value="Sig_transdc_resp-reg_receiver"/>
</dbReference>
<feature type="modified residue" description="4-aspartylphosphate" evidence="1">
    <location>
        <position position="60"/>
    </location>
</feature>
<dbReference type="PANTHER" id="PTHR44520:SF2">
    <property type="entry name" value="RESPONSE REGULATOR RCP1"/>
    <property type="match status" value="1"/>
</dbReference>
<dbReference type="Proteomes" id="UP000241964">
    <property type="component" value="Unassembled WGS sequence"/>
</dbReference>
<feature type="domain" description="Response regulatory" evidence="2">
    <location>
        <begin position="6"/>
        <end position="127"/>
    </location>
</feature>
<name>A0A2P8G0A2_9BACT</name>
<proteinExistence type="predicted"/>
<dbReference type="AlphaFoldDB" id="A0A2P8G0A2"/>
<evidence type="ECO:0000259" key="2">
    <source>
        <dbReference type="PROSITE" id="PS50110"/>
    </source>
</evidence>
<dbReference type="InterPro" id="IPR011006">
    <property type="entry name" value="CheY-like_superfamily"/>
</dbReference>
<keyword evidence="1" id="KW-0597">Phosphoprotein</keyword>
<gene>
    <name evidence="3" type="ORF">CLV60_108259</name>
</gene>
<sequence>MSYSKMIYLVDDDQDDRFFIREAIQDSGMNVRITEVENGFDLLTLMKELIDPEASVIIIDMNMPKMNGLETVAAIRTDNRLAAMPIVMLSTSSNPTLIRTAYLSGVTSFMTKPSTFDEFAQLAREIGERFL</sequence>
<organism evidence="3 4">
    <name type="scientific">Dyadobacter jiangsuensis</name>
    <dbReference type="NCBI Taxonomy" id="1591085"/>
    <lineage>
        <taxon>Bacteria</taxon>
        <taxon>Pseudomonadati</taxon>
        <taxon>Bacteroidota</taxon>
        <taxon>Cytophagia</taxon>
        <taxon>Cytophagales</taxon>
        <taxon>Spirosomataceae</taxon>
        <taxon>Dyadobacter</taxon>
    </lineage>
</organism>
<dbReference type="Gene3D" id="3.40.50.2300">
    <property type="match status" value="1"/>
</dbReference>
<protein>
    <submittedName>
        <fullName evidence="3">Response regulator receiver domain-containing protein</fullName>
    </submittedName>
</protein>
<dbReference type="EMBL" id="PYAS01000008">
    <property type="protein sequence ID" value="PSL27402.1"/>
    <property type="molecule type" value="Genomic_DNA"/>
</dbReference>
<reference evidence="3 4" key="1">
    <citation type="submission" date="2018-03" db="EMBL/GenBank/DDBJ databases">
        <title>Genomic Encyclopedia of Archaeal and Bacterial Type Strains, Phase II (KMG-II): from individual species to whole genera.</title>
        <authorList>
            <person name="Goeker M."/>
        </authorList>
    </citation>
    <scope>NUCLEOTIDE SEQUENCE [LARGE SCALE GENOMIC DNA]</scope>
    <source>
        <strain evidence="3 4">DSM 29057</strain>
    </source>
</reference>
<dbReference type="Pfam" id="PF00072">
    <property type="entry name" value="Response_reg"/>
    <property type="match status" value="1"/>
</dbReference>
<evidence type="ECO:0000256" key="1">
    <source>
        <dbReference type="PROSITE-ProRule" id="PRU00169"/>
    </source>
</evidence>
<keyword evidence="4" id="KW-1185">Reference proteome</keyword>
<dbReference type="SMART" id="SM00448">
    <property type="entry name" value="REC"/>
    <property type="match status" value="1"/>
</dbReference>
<evidence type="ECO:0000313" key="3">
    <source>
        <dbReference type="EMBL" id="PSL27402.1"/>
    </source>
</evidence>
<dbReference type="GO" id="GO:0000160">
    <property type="term" value="P:phosphorelay signal transduction system"/>
    <property type="evidence" value="ECO:0007669"/>
    <property type="project" value="InterPro"/>
</dbReference>
<dbReference type="InterPro" id="IPR052893">
    <property type="entry name" value="TCS_response_regulator"/>
</dbReference>
<dbReference type="OrthoDB" id="671006at2"/>
<dbReference type="SUPFAM" id="SSF52172">
    <property type="entry name" value="CheY-like"/>
    <property type="match status" value="1"/>
</dbReference>
<dbReference type="PROSITE" id="PS50110">
    <property type="entry name" value="RESPONSE_REGULATORY"/>
    <property type="match status" value="1"/>
</dbReference>
<comment type="caution">
    <text evidence="3">The sequence shown here is derived from an EMBL/GenBank/DDBJ whole genome shotgun (WGS) entry which is preliminary data.</text>
</comment>